<dbReference type="InterPro" id="IPR018713">
    <property type="entry name" value="MPAB/Lcp_cat_dom"/>
</dbReference>
<sequence>MSCPFTGDASDPNAVANRDSGSTAPGSTTGSTTGKKAAPTIRGKGPSTDPAHRADEGFFGPGSVAWKVWSYPTSALQGFFRAVTIEHLDPDLVAAADDSGQVCKRTPNRYDRTMEFFAAVFFADAQAVTRMSDILMKVHDRSYGKNPVTGNDYDANRSLSQLWILVTAWHSMLYCYEKFGPGKLSRDEENEYREAMSVAAAFQTINPEDVPATRGEVLKFLDDWRQKLSASEAAIRNVDHIIDGFETIEPDLPKWFIKLGRPFLRWSIIATYPRWMRPMLGVKQSKLADSLSIALWRPIHEVLDSNPKLFLWLLKRICPRAVRYMEPLLLKTPAKTPRVYTPAVARRMFGNPLTPLEQREELLKKRQEGVGQASYGHNHHDEILEFANADDVEAAAKVLDAIEEIDLNKVG</sequence>
<dbReference type="AlphaFoldDB" id="G0HCQ1"/>
<dbReference type="Pfam" id="PF09995">
    <property type="entry name" value="MPAB_Lcp_cat"/>
    <property type="match status" value="1"/>
</dbReference>
<dbReference type="STRING" id="858619.CVAR_0278"/>
<evidence type="ECO:0000259" key="2">
    <source>
        <dbReference type="Pfam" id="PF09995"/>
    </source>
</evidence>
<dbReference type="Proteomes" id="UP000006659">
    <property type="component" value="Chromosome"/>
</dbReference>
<dbReference type="GO" id="GO:0016491">
    <property type="term" value="F:oxidoreductase activity"/>
    <property type="evidence" value="ECO:0007669"/>
    <property type="project" value="InterPro"/>
</dbReference>
<proteinExistence type="predicted"/>
<protein>
    <recommendedName>
        <fullName evidence="2">ER-bound oxygenase mpaB/mpaB'/Rubber oxygenase catalytic domain-containing protein</fullName>
    </recommendedName>
</protein>
<feature type="domain" description="ER-bound oxygenase mpaB/mpaB'/Rubber oxygenase catalytic" evidence="2">
    <location>
        <begin position="66"/>
        <end position="292"/>
    </location>
</feature>
<reference evidence="3 4" key="1">
    <citation type="journal article" date="2011" name="BMC Genomics">
        <title>Complete genome sequence of Corynebacterium variabile DSM 44702 isolated from the surface of smear-ripened cheeses and insights into cheese ripening and flavor generation.</title>
        <authorList>
            <person name="Schroeder J."/>
            <person name="Maus I."/>
            <person name="Trost E."/>
            <person name="Tauch A."/>
        </authorList>
    </citation>
    <scope>NUCLEOTIDE SEQUENCE [LARGE SCALE GENOMIC DNA]</scope>
    <source>
        <strain evidence="4">DSM 44702 / JCM 12073 / NCIMB 30131</strain>
    </source>
</reference>
<feature type="compositionally biased region" description="Low complexity" evidence="1">
    <location>
        <begin position="20"/>
        <end position="40"/>
    </location>
</feature>
<evidence type="ECO:0000313" key="3">
    <source>
        <dbReference type="EMBL" id="AEK35626.1"/>
    </source>
</evidence>
<name>G0HCQ1_CORVD</name>
<dbReference type="PANTHER" id="PTHR36151:SF3">
    <property type="entry name" value="ER-BOUND OXYGENASE MPAB_MPAB'_RUBBER OXYGENASE CATALYTIC DOMAIN-CONTAINING PROTEIN"/>
    <property type="match status" value="1"/>
</dbReference>
<gene>
    <name evidence="3" type="ordered locus">CVAR_0278</name>
</gene>
<accession>G0HCQ1</accession>
<organism evidence="3 4">
    <name type="scientific">Corynebacterium variabile (strain DSM 44702 / CIP 107183 / JCM 12073 / NCIMB 30131)</name>
    <name type="common">Corynebacterium mooreparkense</name>
    <dbReference type="NCBI Taxonomy" id="858619"/>
    <lineage>
        <taxon>Bacteria</taxon>
        <taxon>Bacillati</taxon>
        <taxon>Actinomycetota</taxon>
        <taxon>Actinomycetes</taxon>
        <taxon>Mycobacteriales</taxon>
        <taxon>Corynebacteriaceae</taxon>
        <taxon>Corynebacterium</taxon>
    </lineage>
</organism>
<dbReference type="EMBL" id="CP002917">
    <property type="protein sequence ID" value="AEK35626.1"/>
    <property type="molecule type" value="Genomic_DNA"/>
</dbReference>
<dbReference type="eggNOG" id="COG3662">
    <property type="taxonomic scope" value="Bacteria"/>
</dbReference>
<dbReference type="RefSeq" id="WP_014008820.1">
    <property type="nucleotide sequence ID" value="NC_015859.1"/>
</dbReference>
<dbReference type="PANTHER" id="PTHR36151">
    <property type="entry name" value="BLR2777 PROTEIN"/>
    <property type="match status" value="1"/>
</dbReference>
<dbReference type="KEGG" id="cva:CVAR_0278"/>
<dbReference type="HOGENOM" id="CLU_065558_0_0_11"/>
<evidence type="ECO:0000256" key="1">
    <source>
        <dbReference type="SAM" id="MobiDB-lite"/>
    </source>
</evidence>
<evidence type="ECO:0000313" key="4">
    <source>
        <dbReference type="Proteomes" id="UP000006659"/>
    </source>
</evidence>
<feature type="region of interest" description="Disordered" evidence="1">
    <location>
        <begin position="1"/>
        <end position="56"/>
    </location>
</feature>